<accession>A0A0F9KRW0</accession>
<proteinExistence type="predicted"/>
<reference evidence="1" key="1">
    <citation type="journal article" date="2015" name="Nature">
        <title>Complex archaea that bridge the gap between prokaryotes and eukaryotes.</title>
        <authorList>
            <person name="Spang A."/>
            <person name="Saw J.H."/>
            <person name="Jorgensen S.L."/>
            <person name="Zaremba-Niedzwiedzka K."/>
            <person name="Martijn J."/>
            <person name="Lind A.E."/>
            <person name="van Eijk R."/>
            <person name="Schleper C."/>
            <person name="Guy L."/>
            <person name="Ettema T.J."/>
        </authorList>
    </citation>
    <scope>NUCLEOTIDE SEQUENCE</scope>
</reference>
<comment type="caution">
    <text evidence="1">The sequence shown here is derived from an EMBL/GenBank/DDBJ whole genome shotgun (WGS) entry which is preliminary data.</text>
</comment>
<organism evidence="1">
    <name type="scientific">marine sediment metagenome</name>
    <dbReference type="NCBI Taxonomy" id="412755"/>
    <lineage>
        <taxon>unclassified sequences</taxon>
        <taxon>metagenomes</taxon>
        <taxon>ecological metagenomes</taxon>
    </lineage>
</organism>
<evidence type="ECO:0000313" key="1">
    <source>
        <dbReference type="EMBL" id="KKM77531.1"/>
    </source>
</evidence>
<gene>
    <name evidence="1" type="ORF">LCGC14_1369060</name>
</gene>
<protein>
    <submittedName>
        <fullName evidence="1">Uncharacterized protein</fullName>
    </submittedName>
</protein>
<sequence length="191" mass="22279">MSTNDFAEFCQTVKDFWPRCKTTERLLQVHWENGICHHPNTVVQAALTKAISEFPDDTAPKWKVIRGYLAARSDRDGSGKSEFQILLDQVRRDMKRPYGVDGRVHKGVDNMTEEDIWLNWVRAQIHCTLYDMQGRKEPDTEPCTTCERTSRGKCGLGRRACLAKRRVDQEYSKWRHYLEDRDEQVPAYLVA</sequence>
<dbReference type="EMBL" id="LAZR01008628">
    <property type="protein sequence ID" value="KKM77531.1"/>
    <property type="molecule type" value="Genomic_DNA"/>
</dbReference>
<dbReference type="AlphaFoldDB" id="A0A0F9KRW0"/>
<name>A0A0F9KRW0_9ZZZZ</name>